<sequence length="440" mass="48071">MKGYHGERSQTQPSSGHRCRCIPENCEHPADYIPHGPEGRPPYLLSPSEPCSLEHPYCPARSPGAASECPGGPLSEPPSASASSTFPRMHHAQQPYDSCDECMATAHPSSKINRLPPTLLDQFEKQLPLHHDGFHTLQYPRAGGAEPRSESPSRIRHLVHSVQKLFAKSHSLEAPAKRDYNGSRHGKRSKSKDRKVDSRHRSKMLGWWSSDDNLDSDSSYMVSGRHAADQGTQYCVDAPESAFRDLTLKSLKGGGEGKCLACAGMSMSLDGQTLKRSAWHTMTVSQAREAYPSAGGTEKTLMLQEAKAKDRAYQYLQVPQDEWSGYPAGKDGEIPCRRMRSGSYIKAMGDEDSADSDISSKVLPRAATRRDSYRRSSSADQARTNHSYLRAIQAGCSKDDDCLSLFSMSAPPGPPITSSTTGLGWALGPAPLDWLPPGAF</sequence>
<feature type="region of interest" description="Disordered" evidence="2">
    <location>
        <begin position="56"/>
        <end position="92"/>
    </location>
</feature>
<dbReference type="GO" id="GO:0060090">
    <property type="term" value="F:molecular adaptor activity"/>
    <property type="evidence" value="ECO:0007669"/>
    <property type="project" value="TreeGrafter"/>
</dbReference>
<feature type="region of interest" description="Disordered" evidence="2">
    <location>
        <begin position="134"/>
        <end position="153"/>
    </location>
</feature>
<reference evidence="3" key="2">
    <citation type="submission" date="2025-09" db="UniProtKB">
        <authorList>
            <consortium name="Ensembl"/>
        </authorList>
    </citation>
    <scope>IDENTIFICATION</scope>
</reference>
<name>A0A8C5U266_9PASS</name>
<feature type="region of interest" description="Disordered" evidence="2">
    <location>
        <begin position="170"/>
        <end position="200"/>
    </location>
</feature>
<feature type="region of interest" description="Disordered" evidence="2">
    <location>
        <begin position="348"/>
        <end position="381"/>
    </location>
</feature>
<dbReference type="AlphaFoldDB" id="A0A8C5U266"/>
<reference evidence="3" key="1">
    <citation type="submission" date="2025-08" db="UniProtKB">
        <authorList>
            <consortium name="Ensembl"/>
        </authorList>
    </citation>
    <scope>IDENTIFICATION</scope>
</reference>
<keyword evidence="4" id="KW-1185">Reference proteome</keyword>
<feature type="compositionally biased region" description="Basic residues" evidence="2">
    <location>
        <begin position="184"/>
        <end position="200"/>
    </location>
</feature>
<evidence type="ECO:0000313" key="4">
    <source>
        <dbReference type="Proteomes" id="UP000694560"/>
    </source>
</evidence>
<dbReference type="GO" id="GO:0098978">
    <property type="term" value="C:glutamatergic synapse"/>
    <property type="evidence" value="ECO:0007669"/>
    <property type="project" value="TreeGrafter"/>
</dbReference>
<organism evidence="3 4">
    <name type="scientific">Malurus cyaneus samueli</name>
    <dbReference type="NCBI Taxonomy" id="2593467"/>
    <lineage>
        <taxon>Eukaryota</taxon>
        <taxon>Metazoa</taxon>
        <taxon>Chordata</taxon>
        <taxon>Craniata</taxon>
        <taxon>Vertebrata</taxon>
        <taxon>Euteleostomi</taxon>
        <taxon>Archelosauria</taxon>
        <taxon>Archosauria</taxon>
        <taxon>Dinosauria</taxon>
        <taxon>Saurischia</taxon>
        <taxon>Theropoda</taxon>
        <taxon>Coelurosauria</taxon>
        <taxon>Aves</taxon>
        <taxon>Neognathae</taxon>
        <taxon>Neoaves</taxon>
        <taxon>Telluraves</taxon>
        <taxon>Australaves</taxon>
        <taxon>Passeriformes</taxon>
        <taxon>Meliphagoidea</taxon>
        <taxon>Maluridae</taxon>
        <taxon>Malurus</taxon>
    </lineage>
</organism>
<evidence type="ECO:0000256" key="2">
    <source>
        <dbReference type="SAM" id="MobiDB-lite"/>
    </source>
</evidence>
<dbReference type="InterPro" id="IPR005026">
    <property type="entry name" value="SAPAP"/>
</dbReference>
<feature type="compositionally biased region" description="Low complexity" evidence="2">
    <location>
        <begin position="70"/>
        <end position="87"/>
    </location>
</feature>
<dbReference type="PANTHER" id="PTHR12353:SF4">
    <property type="entry name" value="DISKS LARGE-ASSOCIATED PROTEIN 3"/>
    <property type="match status" value="1"/>
</dbReference>
<evidence type="ECO:0000313" key="3">
    <source>
        <dbReference type="Ensembl" id="ENSMCSP00000015765.1"/>
    </source>
</evidence>
<dbReference type="Ensembl" id="ENSMCST00000016169.1">
    <property type="protein sequence ID" value="ENSMCSP00000015765.1"/>
    <property type="gene ID" value="ENSMCSG00000011089.1"/>
</dbReference>
<proteinExistence type="inferred from homology"/>
<dbReference type="GO" id="GO:0023052">
    <property type="term" value="P:signaling"/>
    <property type="evidence" value="ECO:0007669"/>
    <property type="project" value="InterPro"/>
</dbReference>
<dbReference type="PANTHER" id="PTHR12353">
    <property type="entry name" value="DISKS LARGE-ASSOCIATED PROTEIN DAP SAP90/PSD-95-ASSOCIATED PROTEIN"/>
    <property type="match status" value="1"/>
</dbReference>
<comment type="similarity">
    <text evidence="1">Belongs to the SAPAP family.</text>
</comment>
<dbReference type="Proteomes" id="UP000694560">
    <property type="component" value="Unplaced"/>
</dbReference>
<dbReference type="GO" id="GO:0099572">
    <property type="term" value="C:postsynaptic specialization"/>
    <property type="evidence" value="ECO:0007669"/>
    <property type="project" value="TreeGrafter"/>
</dbReference>
<dbReference type="OrthoDB" id="10036956at2759"/>
<evidence type="ECO:0000256" key="1">
    <source>
        <dbReference type="ARBA" id="ARBA00008839"/>
    </source>
</evidence>
<evidence type="ECO:0008006" key="5">
    <source>
        <dbReference type="Google" id="ProtNLM"/>
    </source>
</evidence>
<accession>A0A8C5U266</accession>
<protein>
    <recommendedName>
        <fullName evidence="5">DLGP3 protein</fullName>
    </recommendedName>
</protein>